<dbReference type="PROSITE" id="PS00028">
    <property type="entry name" value="ZINC_FINGER_C2H2_1"/>
    <property type="match status" value="3"/>
</dbReference>
<feature type="domain" description="C2H2-type" evidence="6">
    <location>
        <begin position="192"/>
        <end position="219"/>
    </location>
</feature>
<keyword evidence="3" id="KW-0862">Zinc</keyword>
<dbReference type="RefSeq" id="XP_046591890.1">
    <property type="nucleotide sequence ID" value="XM_046735934.1"/>
</dbReference>
<keyword evidence="7" id="KW-1185">Reference proteome</keyword>
<feature type="compositionally biased region" description="Polar residues" evidence="5">
    <location>
        <begin position="61"/>
        <end position="70"/>
    </location>
</feature>
<feature type="region of interest" description="Disordered" evidence="5">
    <location>
        <begin position="42"/>
        <end position="70"/>
    </location>
</feature>
<evidence type="ECO:0000259" key="6">
    <source>
        <dbReference type="PROSITE" id="PS50157"/>
    </source>
</evidence>
<gene>
    <name evidence="8" type="primary">LOC124293739</name>
</gene>
<dbReference type="InterPro" id="IPR036236">
    <property type="entry name" value="Znf_C2H2_sf"/>
</dbReference>
<evidence type="ECO:0000313" key="8">
    <source>
        <dbReference type="RefSeq" id="XP_046591890.1"/>
    </source>
</evidence>
<organism evidence="7 8">
    <name type="scientific">Neodiprion lecontei</name>
    <name type="common">Redheaded pine sawfly</name>
    <dbReference type="NCBI Taxonomy" id="441921"/>
    <lineage>
        <taxon>Eukaryota</taxon>
        <taxon>Metazoa</taxon>
        <taxon>Ecdysozoa</taxon>
        <taxon>Arthropoda</taxon>
        <taxon>Hexapoda</taxon>
        <taxon>Insecta</taxon>
        <taxon>Pterygota</taxon>
        <taxon>Neoptera</taxon>
        <taxon>Endopterygota</taxon>
        <taxon>Hymenoptera</taxon>
        <taxon>Tenthredinoidea</taxon>
        <taxon>Diprionidae</taxon>
        <taxon>Diprioninae</taxon>
        <taxon>Neodiprion</taxon>
    </lineage>
</organism>
<evidence type="ECO:0000256" key="1">
    <source>
        <dbReference type="ARBA" id="ARBA00022723"/>
    </source>
</evidence>
<dbReference type="GeneID" id="124293739"/>
<evidence type="ECO:0000256" key="5">
    <source>
        <dbReference type="SAM" id="MobiDB-lite"/>
    </source>
</evidence>
<dbReference type="SMART" id="SM00355">
    <property type="entry name" value="ZnF_C2H2"/>
    <property type="match status" value="3"/>
</dbReference>
<reference evidence="8" key="1">
    <citation type="submission" date="2025-08" db="UniProtKB">
        <authorList>
            <consortium name="RefSeq"/>
        </authorList>
    </citation>
    <scope>IDENTIFICATION</scope>
    <source>
        <tissue evidence="8">Thorax and Abdomen</tissue>
    </source>
</reference>
<feature type="compositionally biased region" description="Low complexity" evidence="5">
    <location>
        <begin position="42"/>
        <end position="60"/>
    </location>
</feature>
<dbReference type="PROSITE" id="PS50157">
    <property type="entry name" value="ZINC_FINGER_C2H2_2"/>
    <property type="match status" value="3"/>
</dbReference>
<name>A0ABM3FV44_NEOLC</name>
<dbReference type="Pfam" id="PF00096">
    <property type="entry name" value="zf-C2H2"/>
    <property type="match status" value="3"/>
</dbReference>
<dbReference type="Proteomes" id="UP000829291">
    <property type="component" value="Chromosome 3"/>
</dbReference>
<protein>
    <submittedName>
        <fullName evidence="8">Zinc finger protein 713-like</fullName>
    </submittedName>
</protein>
<keyword evidence="2 4" id="KW-0863">Zinc-finger</keyword>
<proteinExistence type="predicted"/>
<accession>A0ABM3FV44</accession>
<keyword evidence="1" id="KW-0479">Metal-binding</keyword>
<evidence type="ECO:0000256" key="3">
    <source>
        <dbReference type="ARBA" id="ARBA00022833"/>
    </source>
</evidence>
<evidence type="ECO:0000256" key="4">
    <source>
        <dbReference type="PROSITE-ProRule" id="PRU00042"/>
    </source>
</evidence>
<dbReference type="Gene3D" id="3.30.160.60">
    <property type="entry name" value="Classic Zinc Finger"/>
    <property type="match status" value="3"/>
</dbReference>
<evidence type="ECO:0000256" key="2">
    <source>
        <dbReference type="ARBA" id="ARBA00022771"/>
    </source>
</evidence>
<dbReference type="PANTHER" id="PTHR23235">
    <property type="entry name" value="KRUEPPEL-LIKE TRANSCRIPTION FACTOR"/>
    <property type="match status" value="1"/>
</dbReference>
<sequence>MDGNSKVDHIFRPWDVECKTETSPIQVNVKCDLINCNQVLPSPSSSVSVSGRSSSATVESNGSQGRENDNLTKLSSLVDRAIPSTSTTDGSVDASSEIIYFPNSFSIHDHRSASCSAFDPAHPANYPSGSFPFPSGNGPCLDHQKLIAWQEHVAAYKRLEYQRRLAIEEAARALQHHETLVKQSKKLRPKKFPCPHCNVAFSNNGQLKGHIRIHTGERPFKCDEENCGKTFTRNEELTRHKRIHSGLRPYACESCRKRFGRKDHLKKHTRTHETRGPAVYIPVPGALAFPPEHPVYPFYYGM</sequence>
<feature type="domain" description="C2H2-type" evidence="6">
    <location>
        <begin position="250"/>
        <end position="277"/>
    </location>
</feature>
<feature type="domain" description="C2H2-type" evidence="6">
    <location>
        <begin position="220"/>
        <end position="249"/>
    </location>
</feature>
<dbReference type="SUPFAM" id="SSF57667">
    <property type="entry name" value="beta-beta-alpha zinc fingers"/>
    <property type="match status" value="2"/>
</dbReference>
<dbReference type="InterPro" id="IPR013087">
    <property type="entry name" value="Znf_C2H2_type"/>
</dbReference>
<dbReference type="PANTHER" id="PTHR23235:SF139">
    <property type="entry name" value="HUCKEBEIN"/>
    <property type="match status" value="1"/>
</dbReference>
<evidence type="ECO:0000313" key="7">
    <source>
        <dbReference type="Proteomes" id="UP000829291"/>
    </source>
</evidence>